<sequence length="318" mass="35366">MTKDIDFIAVGYPSLDRIIKTGDSISIGKTSIIQNADNSKIYYGGCNVNIAYTCAKLSLKSMLMMRVGNDFESTGYRDFLHNVHICLDGVEVIEEDVTSNSYLIENNMGNHITLFYPGAMSDKYPIHIDKEIIKRAKYGVITVGNLKYNMAFAEACVKEDVPIIFGMKCDFDAFPKDSLKYLLNSSTIIFMNEGEKEEIKKLFGLHDICELFNNGRCKCLVITQGKNGSLIICNHNDTILKETVPIAKPDKVVDTSGVGDSYIAGFIYGLVNDMSYIDCGKTGATVASFIIEEMGCLGNVPTEEQLKERFDTNFINNK</sequence>
<dbReference type="AlphaFoldDB" id="A0A8J8MAA8"/>
<name>A0A8J8MAA8_9FIRM</name>
<evidence type="ECO:0000313" key="5">
    <source>
        <dbReference type="Proteomes" id="UP000677305"/>
    </source>
</evidence>
<evidence type="ECO:0000256" key="1">
    <source>
        <dbReference type="ARBA" id="ARBA00022679"/>
    </source>
</evidence>
<keyword evidence="1" id="KW-0808">Transferase</keyword>
<organism evidence="4 5">
    <name type="scientific">Vallitalea guaymasensis</name>
    <dbReference type="NCBI Taxonomy" id="1185412"/>
    <lineage>
        <taxon>Bacteria</taxon>
        <taxon>Bacillati</taxon>
        <taxon>Bacillota</taxon>
        <taxon>Clostridia</taxon>
        <taxon>Lachnospirales</taxon>
        <taxon>Vallitaleaceae</taxon>
        <taxon>Vallitalea</taxon>
    </lineage>
</organism>
<evidence type="ECO:0000256" key="2">
    <source>
        <dbReference type="ARBA" id="ARBA00022777"/>
    </source>
</evidence>
<proteinExistence type="predicted"/>
<evidence type="ECO:0000313" key="4">
    <source>
        <dbReference type="EMBL" id="QUH29264.1"/>
    </source>
</evidence>
<protein>
    <submittedName>
        <fullName evidence="4">Carbohydrate kinase family protein</fullName>
    </submittedName>
</protein>
<dbReference type="Pfam" id="PF00294">
    <property type="entry name" value="PfkB"/>
    <property type="match status" value="1"/>
</dbReference>
<dbReference type="KEGG" id="vgu:HYG85_10135"/>
<keyword evidence="5" id="KW-1185">Reference proteome</keyword>
<accession>A0A8J8MAA8</accession>
<keyword evidence="2 4" id="KW-0418">Kinase</keyword>
<feature type="domain" description="Carbohydrate kinase PfkB" evidence="3">
    <location>
        <begin position="29"/>
        <end position="302"/>
    </location>
</feature>
<dbReference type="SUPFAM" id="SSF53613">
    <property type="entry name" value="Ribokinase-like"/>
    <property type="match status" value="1"/>
</dbReference>
<dbReference type="InterPro" id="IPR029056">
    <property type="entry name" value="Ribokinase-like"/>
</dbReference>
<gene>
    <name evidence="4" type="ORF">HYG85_10135</name>
</gene>
<dbReference type="RefSeq" id="WP_212693377.1">
    <property type="nucleotide sequence ID" value="NZ_CP058561.1"/>
</dbReference>
<reference evidence="4 5" key="1">
    <citation type="submission" date="2020-07" db="EMBL/GenBank/DDBJ databases">
        <title>Vallitalea guaymasensis genome.</title>
        <authorList>
            <person name="Postec A."/>
        </authorList>
    </citation>
    <scope>NUCLEOTIDE SEQUENCE [LARGE SCALE GENOMIC DNA]</scope>
    <source>
        <strain evidence="4 5">Ra1766G1</strain>
    </source>
</reference>
<dbReference type="PANTHER" id="PTHR10584:SF166">
    <property type="entry name" value="RIBOKINASE"/>
    <property type="match status" value="1"/>
</dbReference>
<dbReference type="GO" id="GO:0016301">
    <property type="term" value="F:kinase activity"/>
    <property type="evidence" value="ECO:0007669"/>
    <property type="project" value="UniProtKB-KW"/>
</dbReference>
<evidence type="ECO:0000259" key="3">
    <source>
        <dbReference type="Pfam" id="PF00294"/>
    </source>
</evidence>
<dbReference type="PANTHER" id="PTHR10584">
    <property type="entry name" value="SUGAR KINASE"/>
    <property type="match status" value="1"/>
</dbReference>
<dbReference type="Proteomes" id="UP000677305">
    <property type="component" value="Chromosome"/>
</dbReference>
<dbReference type="Gene3D" id="3.40.1190.20">
    <property type="match status" value="1"/>
</dbReference>
<dbReference type="InterPro" id="IPR011611">
    <property type="entry name" value="PfkB_dom"/>
</dbReference>
<dbReference type="EMBL" id="CP058561">
    <property type="protein sequence ID" value="QUH29264.1"/>
    <property type="molecule type" value="Genomic_DNA"/>
</dbReference>